<keyword evidence="2" id="KW-1185">Reference proteome</keyword>
<protein>
    <submittedName>
        <fullName evidence="1">Uncharacterized protein</fullName>
    </submittedName>
</protein>
<evidence type="ECO:0000313" key="2">
    <source>
        <dbReference type="Proteomes" id="UP000027222"/>
    </source>
</evidence>
<organism evidence="1 2">
    <name type="scientific">Galerina marginata (strain CBS 339.88)</name>
    <dbReference type="NCBI Taxonomy" id="685588"/>
    <lineage>
        <taxon>Eukaryota</taxon>
        <taxon>Fungi</taxon>
        <taxon>Dikarya</taxon>
        <taxon>Basidiomycota</taxon>
        <taxon>Agaricomycotina</taxon>
        <taxon>Agaricomycetes</taxon>
        <taxon>Agaricomycetidae</taxon>
        <taxon>Agaricales</taxon>
        <taxon>Agaricineae</taxon>
        <taxon>Strophariaceae</taxon>
        <taxon>Galerina</taxon>
    </lineage>
</organism>
<evidence type="ECO:0000313" key="1">
    <source>
        <dbReference type="EMBL" id="KDR69437.1"/>
    </source>
</evidence>
<dbReference type="HOGENOM" id="CLU_1517964_0_0_1"/>
<dbReference type="EMBL" id="KL142402">
    <property type="protein sequence ID" value="KDR69437.1"/>
    <property type="molecule type" value="Genomic_DNA"/>
</dbReference>
<gene>
    <name evidence="1" type="ORF">GALMADRAFT_920803</name>
</gene>
<sequence length="177" mass="19546">MALSRRGEILEQPGLLLIITRRAIDDDRTRTRGCQCGAARTPSCTAGGSFTRGRTYHRPVSLLKLPFCLIHPHISAYSHFNFAYSPAVGWPHFKRTVIPTASRPSSRAHSGKDDRDLGRDATCFSAPYRNPKIHPASGLAIGQNARYTYICAFGPSYPDILSFPQQEHIIPVILGAE</sequence>
<dbReference type="AlphaFoldDB" id="A0A067SHI6"/>
<accession>A0A067SHI6</accession>
<reference evidence="2" key="1">
    <citation type="journal article" date="2014" name="Proc. Natl. Acad. Sci. U.S.A.">
        <title>Extensive sampling of basidiomycete genomes demonstrates inadequacy of the white-rot/brown-rot paradigm for wood decay fungi.</title>
        <authorList>
            <person name="Riley R."/>
            <person name="Salamov A.A."/>
            <person name="Brown D.W."/>
            <person name="Nagy L.G."/>
            <person name="Floudas D."/>
            <person name="Held B.W."/>
            <person name="Levasseur A."/>
            <person name="Lombard V."/>
            <person name="Morin E."/>
            <person name="Otillar R."/>
            <person name="Lindquist E.A."/>
            <person name="Sun H."/>
            <person name="LaButti K.M."/>
            <person name="Schmutz J."/>
            <person name="Jabbour D."/>
            <person name="Luo H."/>
            <person name="Baker S.E."/>
            <person name="Pisabarro A.G."/>
            <person name="Walton J.D."/>
            <person name="Blanchette R.A."/>
            <person name="Henrissat B."/>
            <person name="Martin F."/>
            <person name="Cullen D."/>
            <person name="Hibbett D.S."/>
            <person name="Grigoriev I.V."/>
        </authorList>
    </citation>
    <scope>NUCLEOTIDE SEQUENCE [LARGE SCALE GENOMIC DNA]</scope>
    <source>
        <strain evidence="2">CBS 339.88</strain>
    </source>
</reference>
<proteinExistence type="predicted"/>
<name>A0A067SHI6_GALM3</name>
<dbReference type="Proteomes" id="UP000027222">
    <property type="component" value="Unassembled WGS sequence"/>
</dbReference>